<dbReference type="AlphaFoldDB" id="A0A1H9JCM5"/>
<feature type="transmembrane region" description="Helical" evidence="6">
    <location>
        <begin position="201"/>
        <end position="221"/>
    </location>
</feature>
<evidence type="ECO:0000256" key="6">
    <source>
        <dbReference type="SAM" id="Phobius"/>
    </source>
</evidence>
<evidence type="ECO:0000256" key="4">
    <source>
        <dbReference type="ARBA" id="ARBA00022989"/>
    </source>
</evidence>
<dbReference type="STRING" id="137733.SAMN05421767_10852"/>
<feature type="transmembrane region" description="Helical" evidence="6">
    <location>
        <begin position="348"/>
        <end position="367"/>
    </location>
</feature>
<feature type="transmembrane region" description="Helical" evidence="6">
    <location>
        <begin position="407"/>
        <end position="424"/>
    </location>
</feature>
<dbReference type="PANTHER" id="PTHR30250:SF29">
    <property type="entry name" value="POLYSACCHARIDE BIOSYNTHESIS PROTEIN C-TERMINAL DOMAIN-CONTAINING PROTEIN"/>
    <property type="match status" value="1"/>
</dbReference>
<feature type="transmembrane region" description="Helical" evidence="6">
    <location>
        <begin position="103"/>
        <end position="127"/>
    </location>
</feature>
<keyword evidence="2" id="KW-1003">Cell membrane</keyword>
<evidence type="ECO:0000313" key="7">
    <source>
        <dbReference type="EMBL" id="SEQ84558.1"/>
    </source>
</evidence>
<keyword evidence="5 6" id="KW-0472">Membrane</keyword>
<evidence type="ECO:0000256" key="3">
    <source>
        <dbReference type="ARBA" id="ARBA00022692"/>
    </source>
</evidence>
<feature type="transmembrane region" description="Helical" evidence="6">
    <location>
        <begin position="139"/>
        <end position="157"/>
    </location>
</feature>
<keyword evidence="3 6" id="KW-0812">Transmembrane</keyword>
<keyword evidence="4 6" id="KW-1133">Transmembrane helix</keyword>
<evidence type="ECO:0000256" key="5">
    <source>
        <dbReference type="ARBA" id="ARBA00023136"/>
    </source>
</evidence>
<feature type="transmembrane region" description="Helical" evidence="6">
    <location>
        <begin position="251"/>
        <end position="275"/>
    </location>
</feature>
<reference evidence="7 8" key="1">
    <citation type="submission" date="2016-10" db="EMBL/GenBank/DDBJ databases">
        <authorList>
            <person name="de Groot N.N."/>
        </authorList>
    </citation>
    <scope>NUCLEOTIDE SEQUENCE [LARGE SCALE GENOMIC DNA]</scope>
    <source>
        <strain evidence="7 8">DSM 15827</strain>
    </source>
</reference>
<feature type="transmembrane region" description="Helical" evidence="6">
    <location>
        <begin position="169"/>
        <end position="189"/>
    </location>
</feature>
<dbReference type="InterPro" id="IPR050833">
    <property type="entry name" value="Poly_Biosynth_Transport"/>
</dbReference>
<feature type="transmembrane region" description="Helical" evidence="6">
    <location>
        <begin position="307"/>
        <end position="327"/>
    </location>
</feature>
<feature type="transmembrane region" description="Helical" evidence="6">
    <location>
        <begin position="23"/>
        <end position="44"/>
    </location>
</feature>
<name>A0A1H9JCM5_9LACT</name>
<dbReference type="RefSeq" id="WP_245711118.1">
    <property type="nucleotide sequence ID" value="NZ_FOGF01000008.1"/>
</dbReference>
<organism evidence="7 8">
    <name type="scientific">Granulicatella balaenopterae</name>
    <dbReference type="NCBI Taxonomy" id="137733"/>
    <lineage>
        <taxon>Bacteria</taxon>
        <taxon>Bacillati</taxon>
        <taxon>Bacillota</taxon>
        <taxon>Bacilli</taxon>
        <taxon>Lactobacillales</taxon>
        <taxon>Carnobacteriaceae</taxon>
        <taxon>Granulicatella</taxon>
    </lineage>
</organism>
<dbReference type="CDD" id="cd13124">
    <property type="entry name" value="MATE_SpoVB_like"/>
    <property type="match status" value="1"/>
</dbReference>
<dbReference type="InterPro" id="IPR024923">
    <property type="entry name" value="PG_synth_SpoVB"/>
</dbReference>
<sequence length="549" mass="61015">MAEIKQQPMTQTPSSTSHNHKKIMQGAIVLSLAGVIVKILSAIYRVPFQNLVGNTGFYVYQQVYPIYGVGMTFALSGFPVFLSHLIAQEKNVTKQKTVMQKSFMILTGLGLLCFCGLFFGGESIALLMGDKGLTPVVHMVSWMFLLMPFLVVSRGYFQGNFQVMPTAISQIMEQIVRISVILLVAFIYSRGRLNLYNMGQWAMFSATVAALAASVVLYGYLKKDWQQHFGTNWLKEFFVFEKDSSISLKELAYRFLTEGGTICLVSSMLVLFQLVDSFTAYKALVNGGVLPEVAKSLKGVYDRGQPLVQLGMVIGIGFTSSYLPMLAKSFASQREILFRREAKSLIKMTYILALMATIGMMAILPRLNHVLFGDTSGNVILAIYIVSILVASMIMAHNGILQSTSNYKITLISLLVGIILKIVFNKVLIAHFGLVGASLATVGGLVAMYFVIFSLSSSYLQRIVKSVIINYHIIGIALMVFSSVYMSDFFIQEVVPHGVTRLGDFVIVLVEVMIGAIVFVSLALYKQIFTTREWLMMPKGKEFLRYIKK</sequence>
<feature type="transmembrane region" description="Helical" evidence="6">
    <location>
        <begin position="467"/>
        <end position="485"/>
    </location>
</feature>
<feature type="transmembrane region" description="Helical" evidence="6">
    <location>
        <begin position="505"/>
        <end position="525"/>
    </location>
</feature>
<feature type="transmembrane region" description="Helical" evidence="6">
    <location>
        <begin position="64"/>
        <end position="82"/>
    </location>
</feature>
<protein>
    <submittedName>
        <fullName evidence="7">Polysaccharide transporter, PST family</fullName>
    </submittedName>
</protein>
<feature type="transmembrane region" description="Helical" evidence="6">
    <location>
        <begin position="379"/>
        <end position="400"/>
    </location>
</feature>
<dbReference type="InterPro" id="IPR002797">
    <property type="entry name" value="Polysacc_synth"/>
</dbReference>
<accession>A0A1H9JCM5</accession>
<dbReference type="Pfam" id="PF01943">
    <property type="entry name" value="Polysacc_synt"/>
    <property type="match status" value="1"/>
</dbReference>
<gene>
    <name evidence="7" type="ORF">SAMN05421767_10852</name>
</gene>
<evidence type="ECO:0000256" key="1">
    <source>
        <dbReference type="ARBA" id="ARBA00004651"/>
    </source>
</evidence>
<comment type="subcellular location">
    <subcellularLocation>
        <location evidence="1">Cell membrane</location>
        <topology evidence="1">Multi-pass membrane protein</topology>
    </subcellularLocation>
</comment>
<dbReference type="PANTHER" id="PTHR30250">
    <property type="entry name" value="PST FAMILY PREDICTED COLANIC ACID TRANSPORTER"/>
    <property type="match status" value="1"/>
</dbReference>
<evidence type="ECO:0000256" key="2">
    <source>
        <dbReference type="ARBA" id="ARBA00022475"/>
    </source>
</evidence>
<proteinExistence type="predicted"/>
<feature type="transmembrane region" description="Helical" evidence="6">
    <location>
        <begin position="430"/>
        <end position="455"/>
    </location>
</feature>
<keyword evidence="8" id="KW-1185">Reference proteome</keyword>
<dbReference type="GO" id="GO:0005886">
    <property type="term" value="C:plasma membrane"/>
    <property type="evidence" value="ECO:0007669"/>
    <property type="project" value="UniProtKB-SubCell"/>
</dbReference>
<dbReference type="Proteomes" id="UP000198556">
    <property type="component" value="Unassembled WGS sequence"/>
</dbReference>
<evidence type="ECO:0000313" key="8">
    <source>
        <dbReference type="Proteomes" id="UP000198556"/>
    </source>
</evidence>
<dbReference type="EMBL" id="FOGF01000008">
    <property type="protein sequence ID" value="SEQ84558.1"/>
    <property type="molecule type" value="Genomic_DNA"/>
</dbReference>